<gene>
    <name evidence="2" type="ORF">PAL_GLEAN10025067</name>
</gene>
<feature type="region of interest" description="Disordered" evidence="1">
    <location>
        <begin position="1"/>
        <end position="57"/>
    </location>
</feature>
<reference evidence="3" key="1">
    <citation type="journal article" date="2013" name="Science">
        <title>Comparative analysis of bat genomes provides insight into the evolution of flight and immunity.</title>
        <authorList>
            <person name="Zhang G."/>
            <person name="Cowled C."/>
            <person name="Shi Z."/>
            <person name="Huang Z."/>
            <person name="Bishop-Lilly K.A."/>
            <person name="Fang X."/>
            <person name="Wynne J.W."/>
            <person name="Xiong Z."/>
            <person name="Baker M.L."/>
            <person name="Zhao W."/>
            <person name="Tachedjian M."/>
            <person name="Zhu Y."/>
            <person name="Zhou P."/>
            <person name="Jiang X."/>
            <person name="Ng J."/>
            <person name="Yang L."/>
            <person name="Wu L."/>
            <person name="Xiao J."/>
            <person name="Feng Y."/>
            <person name="Chen Y."/>
            <person name="Sun X."/>
            <person name="Zhang Y."/>
            <person name="Marsh G.A."/>
            <person name="Crameri G."/>
            <person name="Broder C.C."/>
            <person name="Frey K.G."/>
            <person name="Wang L.F."/>
            <person name="Wang J."/>
        </authorList>
    </citation>
    <scope>NUCLEOTIDE SEQUENCE [LARGE SCALE GENOMIC DNA]</scope>
</reference>
<evidence type="ECO:0000313" key="3">
    <source>
        <dbReference type="Proteomes" id="UP000010552"/>
    </source>
</evidence>
<dbReference type="Pfam" id="PF17734">
    <property type="entry name" value="Spt46"/>
    <property type="match status" value="1"/>
</dbReference>
<proteinExistence type="predicted"/>
<dbReference type="GO" id="GO:0009566">
    <property type="term" value="P:fertilization"/>
    <property type="evidence" value="ECO:0007669"/>
    <property type="project" value="TreeGrafter"/>
</dbReference>
<protein>
    <submittedName>
        <fullName evidence="2">Protein FAM170A</fullName>
    </submittedName>
</protein>
<keyword evidence="3" id="KW-1185">Reference proteome</keyword>
<dbReference type="PANTHER" id="PTHR33517">
    <property type="entry name" value="PROTEIN FAM170B-RELATED"/>
    <property type="match status" value="1"/>
</dbReference>
<dbReference type="EMBL" id="KB030673">
    <property type="protein sequence ID" value="ELK11590.1"/>
    <property type="molecule type" value="Genomic_DNA"/>
</dbReference>
<accession>L5KJ50</accession>
<name>L5KJ50_PTEAL</name>
<evidence type="ECO:0000313" key="2">
    <source>
        <dbReference type="EMBL" id="ELK11590.1"/>
    </source>
</evidence>
<feature type="region of interest" description="Disordered" evidence="1">
    <location>
        <begin position="321"/>
        <end position="347"/>
    </location>
</feature>
<dbReference type="Proteomes" id="UP000010552">
    <property type="component" value="Unassembled WGS sequence"/>
</dbReference>
<dbReference type="GO" id="GO:0005634">
    <property type="term" value="C:nucleus"/>
    <property type="evidence" value="ECO:0007669"/>
    <property type="project" value="TreeGrafter"/>
</dbReference>
<feature type="compositionally biased region" description="Polar residues" evidence="1">
    <location>
        <begin position="12"/>
        <end position="29"/>
    </location>
</feature>
<dbReference type="PANTHER" id="PTHR33517:SF5">
    <property type="entry name" value="FAMILY WITH SEQUENCE SIMILARITY 170 MEMBER A"/>
    <property type="match status" value="1"/>
</dbReference>
<organism evidence="2 3">
    <name type="scientific">Pteropus alecto</name>
    <name type="common">Black flying fox</name>
    <dbReference type="NCBI Taxonomy" id="9402"/>
    <lineage>
        <taxon>Eukaryota</taxon>
        <taxon>Metazoa</taxon>
        <taxon>Chordata</taxon>
        <taxon>Craniata</taxon>
        <taxon>Vertebrata</taxon>
        <taxon>Euteleostomi</taxon>
        <taxon>Mammalia</taxon>
        <taxon>Eutheria</taxon>
        <taxon>Laurasiatheria</taxon>
        <taxon>Chiroptera</taxon>
        <taxon>Yinpterochiroptera</taxon>
        <taxon>Pteropodoidea</taxon>
        <taxon>Pteropodidae</taxon>
        <taxon>Pteropodinae</taxon>
        <taxon>Pteropus</taxon>
    </lineage>
</organism>
<evidence type="ECO:0000256" key="1">
    <source>
        <dbReference type="SAM" id="MobiDB-lite"/>
    </source>
</evidence>
<dbReference type="InterPro" id="IPR040879">
    <property type="entry name" value="Spt46-like"/>
</dbReference>
<dbReference type="AlphaFoldDB" id="L5KJ50"/>
<dbReference type="InParanoid" id="L5KJ50"/>
<sequence>MKKKQKRKHLESTSSTQSVNISRAKSNLQEDALQYTHKTVAPTQGQEAREASSSSEYLSCISSEDKLTGAEILKKQKDTMQLSRISQKEEKDTFIPKYFSCASLDKNTQFLNSDEDIPLPGPSKLTQGHSQMPKDLDSEYITSSFFVDETFHNEFWNTQVDAPQPESCAVVPACSQTAEEKSSASEYFSCITSTGQLFPAAEDGIHQSHQNASCLGSPEMPLFEDVKQWEIDSPCSHSSFPLHLVNNSKPFMSSVHMKKERVMKIYYMHVQMKRGVAVLQDTEEGLEPPQKKTRMEEMTFREKIPTKATLSYVSTKDLLTDSESSLSSRDQEEKEEVSSPAETPALGECSRAKTPEWLVALDSGFRCMGCCRVFPSLEVLQEHVTYGVKEGFSCHAFHVALAWLKTKEDKKKRRGRRRRKTKVKKTFRYQKKETLWYEDNLAQIMTVSQPLREEVEQARLY</sequence>